<dbReference type="GO" id="GO:0005773">
    <property type="term" value="C:vacuole"/>
    <property type="evidence" value="ECO:0007669"/>
    <property type="project" value="UniProtKB-ARBA"/>
</dbReference>
<proteinExistence type="predicted"/>
<dbReference type="InterPro" id="IPR001811">
    <property type="entry name" value="Chemokine_IL8-like_dom"/>
</dbReference>
<dbReference type="GO" id="GO:0008009">
    <property type="term" value="F:chemokine activity"/>
    <property type="evidence" value="ECO:0007669"/>
    <property type="project" value="InterPro"/>
</dbReference>
<dbReference type="InterPro" id="IPR035969">
    <property type="entry name" value="Rab-GAP_TBC_sf"/>
</dbReference>
<dbReference type="OrthoDB" id="8934837at2759"/>
<sequence length="219" mass="25205">MQGSLPQPLGQHRASSLVEELQSDAVQMLTYFAAFEVFFEENLPKLFAHFQKNNLTPDIYLIDWIFTLYSKSLPLDLACRVWDVFCRDSEEFLFRTGLALLRLYQEVLTTMDFIHMAQRDVSIFTRAAMRTARLLLLCVLGSALLSSATCNNGSGPDECCFRTYPWKLSRKAVRSYYLTDYRCATPAAILVTKKGRHFCVDPKLSWVRNIMRRVDEGAF</sequence>
<dbReference type="GO" id="GO:0031410">
    <property type="term" value="C:cytoplasmic vesicle"/>
    <property type="evidence" value="ECO:0007669"/>
    <property type="project" value="UniProtKB-ARBA"/>
</dbReference>
<dbReference type="InterPro" id="IPR036048">
    <property type="entry name" value="Interleukin_8-like_sf"/>
</dbReference>
<feature type="domain" description="Rab-GAP TBC" evidence="2">
    <location>
        <begin position="1"/>
        <end position="89"/>
    </location>
</feature>
<dbReference type="PANTHER" id="PTHR47219:SF15">
    <property type="entry name" value="TBC1 DOMAIN FAMILY MEMBER 12 ISOFORM X1"/>
    <property type="match status" value="1"/>
</dbReference>
<dbReference type="GO" id="GO:0016192">
    <property type="term" value="P:vesicle-mediated transport"/>
    <property type="evidence" value="ECO:0007669"/>
    <property type="project" value="UniProtKB-ARBA"/>
</dbReference>
<accession>A0A4Z2GLM7</accession>
<organism evidence="3 4">
    <name type="scientific">Liparis tanakae</name>
    <name type="common">Tanaka's snailfish</name>
    <dbReference type="NCBI Taxonomy" id="230148"/>
    <lineage>
        <taxon>Eukaryota</taxon>
        <taxon>Metazoa</taxon>
        <taxon>Chordata</taxon>
        <taxon>Craniata</taxon>
        <taxon>Vertebrata</taxon>
        <taxon>Euteleostomi</taxon>
        <taxon>Actinopterygii</taxon>
        <taxon>Neopterygii</taxon>
        <taxon>Teleostei</taxon>
        <taxon>Neoteleostei</taxon>
        <taxon>Acanthomorphata</taxon>
        <taxon>Eupercaria</taxon>
        <taxon>Perciformes</taxon>
        <taxon>Cottioidei</taxon>
        <taxon>Cottales</taxon>
        <taxon>Liparidae</taxon>
        <taxon>Liparis</taxon>
    </lineage>
</organism>
<dbReference type="EMBL" id="SRLO01000494">
    <property type="protein sequence ID" value="TNN54130.1"/>
    <property type="molecule type" value="Genomic_DNA"/>
</dbReference>
<evidence type="ECO:0000313" key="4">
    <source>
        <dbReference type="Proteomes" id="UP000314294"/>
    </source>
</evidence>
<dbReference type="Gene3D" id="1.10.472.80">
    <property type="entry name" value="Ypt/Rab-GAP domain of gyp1p, domain 3"/>
    <property type="match status" value="1"/>
</dbReference>
<keyword evidence="4" id="KW-1185">Reference proteome</keyword>
<dbReference type="SMART" id="SM00199">
    <property type="entry name" value="SCY"/>
    <property type="match status" value="1"/>
</dbReference>
<dbReference type="GO" id="GO:0006955">
    <property type="term" value="P:immune response"/>
    <property type="evidence" value="ECO:0007669"/>
    <property type="project" value="InterPro"/>
</dbReference>
<dbReference type="GO" id="GO:0005096">
    <property type="term" value="F:GTPase activator activity"/>
    <property type="evidence" value="ECO:0007669"/>
    <property type="project" value="TreeGrafter"/>
</dbReference>
<dbReference type="GO" id="GO:0005615">
    <property type="term" value="C:extracellular space"/>
    <property type="evidence" value="ECO:0007669"/>
    <property type="project" value="UniProtKB-KW"/>
</dbReference>
<protein>
    <submittedName>
        <fullName evidence="3">TBC1 domain family member 14</fullName>
    </submittedName>
</protein>
<dbReference type="SUPFAM" id="SSF54117">
    <property type="entry name" value="Interleukin 8-like chemokines"/>
    <property type="match status" value="1"/>
</dbReference>
<dbReference type="InterPro" id="IPR050302">
    <property type="entry name" value="Rab_GAP_TBC_domain"/>
</dbReference>
<dbReference type="GO" id="GO:0031267">
    <property type="term" value="F:small GTPase binding"/>
    <property type="evidence" value="ECO:0007669"/>
    <property type="project" value="TreeGrafter"/>
</dbReference>
<dbReference type="CDD" id="cd00272">
    <property type="entry name" value="Chemokine_CC"/>
    <property type="match status" value="1"/>
</dbReference>
<dbReference type="AlphaFoldDB" id="A0A4Z2GLM7"/>
<dbReference type="Gene3D" id="2.40.50.40">
    <property type="match status" value="1"/>
</dbReference>
<evidence type="ECO:0000259" key="2">
    <source>
        <dbReference type="PROSITE" id="PS50086"/>
    </source>
</evidence>
<evidence type="ECO:0000256" key="1">
    <source>
        <dbReference type="ARBA" id="ARBA00022514"/>
    </source>
</evidence>
<gene>
    <name evidence="3" type="primary">TBC1D14_0</name>
    <name evidence="3" type="ORF">EYF80_035638</name>
</gene>
<evidence type="ECO:0000313" key="3">
    <source>
        <dbReference type="EMBL" id="TNN54130.1"/>
    </source>
</evidence>
<dbReference type="Pfam" id="PF00566">
    <property type="entry name" value="RabGAP-TBC"/>
    <property type="match status" value="1"/>
</dbReference>
<dbReference type="FunFam" id="1.10.472.80:FF:000006">
    <property type="entry name" value="TBC1 domain family member 14"/>
    <property type="match status" value="1"/>
</dbReference>
<dbReference type="Proteomes" id="UP000314294">
    <property type="component" value="Unassembled WGS sequence"/>
</dbReference>
<comment type="caution">
    <text evidence="3">The sequence shown here is derived from an EMBL/GenBank/DDBJ whole genome shotgun (WGS) entry which is preliminary data.</text>
</comment>
<reference evidence="3 4" key="1">
    <citation type="submission" date="2019-03" db="EMBL/GenBank/DDBJ databases">
        <title>First draft genome of Liparis tanakae, snailfish: a comprehensive survey of snailfish specific genes.</title>
        <authorList>
            <person name="Kim W."/>
            <person name="Song I."/>
            <person name="Jeong J.-H."/>
            <person name="Kim D."/>
            <person name="Kim S."/>
            <person name="Ryu S."/>
            <person name="Song J.Y."/>
            <person name="Lee S.K."/>
        </authorList>
    </citation>
    <scope>NUCLEOTIDE SEQUENCE [LARGE SCALE GENOMIC DNA]</scope>
    <source>
        <tissue evidence="3">Muscle</tissue>
    </source>
</reference>
<dbReference type="SUPFAM" id="SSF47923">
    <property type="entry name" value="Ypt/Rab-GAP domain of gyp1p"/>
    <property type="match status" value="1"/>
</dbReference>
<name>A0A4Z2GLM7_9TELE</name>
<dbReference type="InterPro" id="IPR000195">
    <property type="entry name" value="Rab-GAP-TBC_dom"/>
</dbReference>
<dbReference type="Pfam" id="PF00048">
    <property type="entry name" value="IL8"/>
    <property type="match status" value="1"/>
</dbReference>
<dbReference type="PROSITE" id="PS50086">
    <property type="entry name" value="TBC_RABGAP"/>
    <property type="match status" value="1"/>
</dbReference>
<dbReference type="PANTHER" id="PTHR47219">
    <property type="entry name" value="RAB GTPASE-ACTIVATING PROTEIN 1-LIKE"/>
    <property type="match status" value="1"/>
</dbReference>
<keyword evidence="1" id="KW-0202">Cytokine</keyword>